<dbReference type="SUPFAM" id="SSF100895">
    <property type="entry name" value="Kazal-type serine protease inhibitors"/>
    <property type="match status" value="5"/>
</dbReference>
<keyword evidence="1 4" id="KW-0732">Signal</keyword>
<feature type="domain" description="Kazal-like" evidence="5">
    <location>
        <begin position="27"/>
        <end position="92"/>
    </location>
</feature>
<dbReference type="Gene3D" id="3.30.60.30">
    <property type="match status" value="5"/>
</dbReference>
<name>A0A3M6TIT9_POCDA</name>
<dbReference type="AlphaFoldDB" id="A0A3M6TIT9"/>
<dbReference type="GO" id="GO:0005518">
    <property type="term" value="F:collagen binding"/>
    <property type="evidence" value="ECO:0007669"/>
    <property type="project" value="TreeGrafter"/>
</dbReference>
<dbReference type="CDD" id="cd00104">
    <property type="entry name" value="KAZAL_FS"/>
    <property type="match status" value="4"/>
</dbReference>
<evidence type="ECO:0000256" key="2">
    <source>
        <dbReference type="ARBA" id="ARBA00023157"/>
    </source>
</evidence>
<sequence length="374" mass="41968">MRKVFSLLCLTAVLHLSVSGEKLEPVKYRKLSCGLRYFLWPSCSDPSSLQQKVCGSDNKTYASFCAFKVARCYAKKDYNTKLTLQYKGECGKPESPRMTLTKDSRRNGPFGCPILRKCDEFKGDLSCGSDGRIYMNDCHLNYTKCRGKKFLKPMPLGFCQNSRKFLPVTSCPRYCPTSSRPVCGANRKTYESICHLDRVICALRKENNASLALYFFGACNSPATQEPCPKLEECKSAPKKPVCGSNGKTYSSLCHLRAAMCLGKRPKDQRACHAACTLLNNPKKSPGKSPQELKACIDTCALQNADENLNLHYFGECNAPINLKPCPSRQECRIHGPRKPVCGSNRRTYRNLCIFRASSCRKTKPLKILYEEIC</sequence>
<evidence type="ECO:0000259" key="5">
    <source>
        <dbReference type="PROSITE" id="PS51465"/>
    </source>
</evidence>
<keyword evidence="2" id="KW-1015">Disulfide bond</keyword>
<proteinExistence type="predicted"/>
<dbReference type="Proteomes" id="UP000275408">
    <property type="component" value="Unassembled WGS sequence"/>
</dbReference>
<dbReference type="GO" id="GO:0005615">
    <property type="term" value="C:extracellular space"/>
    <property type="evidence" value="ECO:0007669"/>
    <property type="project" value="TreeGrafter"/>
</dbReference>
<dbReference type="InterPro" id="IPR002350">
    <property type="entry name" value="Kazal_dom"/>
</dbReference>
<feature type="domain" description="Kazal-like" evidence="5">
    <location>
        <begin position="165"/>
        <end position="221"/>
    </location>
</feature>
<feature type="signal peptide" evidence="4">
    <location>
        <begin position="1"/>
        <end position="20"/>
    </location>
</feature>
<dbReference type="PANTHER" id="PTHR13866:SF14">
    <property type="entry name" value="BM-40"/>
    <property type="match status" value="1"/>
</dbReference>
<feature type="chain" id="PRO_5018255740" description="Kazal-like domain-containing protein" evidence="4">
    <location>
        <begin position="21"/>
        <end position="374"/>
    </location>
</feature>
<dbReference type="GO" id="GO:0005509">
    <property type="term" value="F:calcium ion binding"/>
    <property type="evidence" value="ECO:0007669"/>
    <property type="project" value="TreeGrafter"/>
</dbReference>
<dbReference type="Pfam" id="PF00050">
    <property type="entry name" value="Kazal_1"/>
    <property type="match status" value="2"/>
</dbReference>
<evidence type="ECO:0000313" key="7">
    <source>
        <dbReference type="Proteomes" id="UP000275408"/>
    </source>
</evidence>
<dbReference type="GO" id="GO:0050840">
    <property type="term" value="F:extracellular matrix binding"/>
    <property type="evidence" value="ECO:0007669"/>
    <property type="project" value="TreeGrafter"/>
</dbReference>
<gene>
    <name evidence="6" type="ORF">pdam_00012382</name>
</gene>
<dbReference type="PANTHER" id="PTHR13866">
    <property type="entry name" value="SPARC OSTEONECTIN"/>
    <property type="match status" value="1"/>
</dbReference>
<dbReference type="SMART" id="SM00280">
    <property type="entry name" value="KAZAL"/>
    <property type="match status" value="5"/>
</dbReference>
<dbReference type="Pfam" id="PF07648">
    <property type="entry name" value="Kazal_2"/>
    <property type="match status" value="3"/>
</dbReference>
<organism evidence="6 7">
    <name type="scientific">Pocillopora damicornis</name>
    <name type="common">Cauliflower coral</name>
    <name type="synonym">Millepora damicornis</name>
    <dbReference type="NCBI Taxonomy" id="46731"/>
    <lineage>
        <taxon>Eukaryota</taxon>
        <taxon>Metazoa</taxon>
        <taxon>Cnidaria</taxon>
        <taxon>Anthozoa</taxon>
        <taxon>Hexacorallia</taxon>
        <taxon>Scleractinia</taxon>
        <taxon>Astrocoeniina</taxon>
        <taxon>Pocilloporidae</taxon>
        <taxon>Pocillopora</taxon>
    </lineage>
</organism>
<dbReference type="OMA" id="CKSNTRI"/>
<dbReference type="EMBL" id="RCHS01003516">
    <property type="protein sequence ID" value="RMX41241.1"/>
    <property type="molecule type" value="Genomic_DNA"/>
</dbReference>
<dbReference type="InterPro" id="IPR036058">
    <property type="entry name" value="Kazal_dom_sf"/>
</dbReference>
<accession>A0A3M6TIT9</accession>
<dbReference type="OrthoDB" id="126772at2759"/>
<evidence type="ECO:0000256" key="3">
    <source>
        <dbReference type="ARBA" id="ARBA00023180"/>
    </source>
</evidence>
<keyword evidence="3" id="KW-0325">Glycoprotein</keyword>
<dbReference type="PROSITE" id="PS51465">
    <property type="entry name" value="KAZAL_2"/>
    <property type="match status" value="4"/>
</dbReference>
<evidence type="ECO:0000256" key="1">
    <source>
        <dbReference type="ARBA" id="ARBA00022729"/>
    </source>
</evidence>
<reference evidence="6 7" key="1">
    <citation type="journal article" date="2018" name="Sci. Rep.">
        <title>Comparative analysis of the Pocillopora damicornis genome highlights role of immune system in coral evolution.</title>
        <authorList>
            <person name="Cunning R."/>
            <person name="Bay R.A."/>
            <person name="Gillette P."/>
            <person name="Baker A.C."/>
            <person name="Traylor-Knowles N."/>
        </authorList>
    </citation>
    <scope>NUCLEOTIDE SEQUENCE [LARGE SCALE GENOMIC DNA]</scope>
    <source>
        <strain evidence="6">RSMAS</strain>
        <tissue evidence="6">Whole animal</tissue>
    </source>
</reference>
<evidence type="ECO:0000313" key="6">
    <source>
        <dbReference type="EMBL" id="RMX41241.1"/>
    </source>
</evidence>
<protein>
    <recommendedName>
        <fullName evidence="5">Kazal-like domain-containing protein</fullName>
    </recommendedName>
</protein>
<feature type="domain" description="Kazal-like" evidence="5">
    <location>
        <begin position="222"/>
        <end position="278"/>
    </location>
</feature>
<comment type="caution">
    <text evidence="6">The sequence shown here is derived from an EMBL/GenBank/DDBJ whole genome shotgun (WGS) entry which is preliminary data.</text>
</comment>
<feature type="domain" description="Kazal-like" evidence="5">
    <location>
        <begin position="320"/>
        <end position="374"/>
    </location>
</feature>
<evidence type="ECO:0000256" key="4">
    <source>
        <dbReference type="SAM" id="SignalP"/>
    </source>
</evidence>
<keyword evidence="7" id="KW-1185">Reference proteome</keyword>